<protein>
    <submittedName>
        <fullName evidence="1">Uncharacterized protein</fullName>
    </submittedName>
</protein>
<sequence>MASACQILLIWITTVMLCAQALGASFLFGCCCLQSRCNRQAVAIDHVSEAIEMSCCQQQTQADSESAEEESSESTCGQLHARCQCVQKSTEPALPEQTTSQQTPVSLVSLLAIPPVTGLFSDASAIRPARQERQDHGSPSHFAQLLFCVSLT</sequence>
<dbReference type="OrthoDB" id="9959075at2"/>
<keyword evidence="2" id="KW-1185">Reference proteome</keyword>
<accession>A0A517PTI2</accession>
<organism evidence="1 2">
    <name type="scientific">Gimesia chilikensis</name>
    <dbReference type="NCBI Taxonomy" id="2605989"/>
    <lineage>
        <taxon>Bacteria</taxon>
        <taxon>Pseudomonadati</taxon>
        <taxon>Planctomycetota</taxon>
        <taxon>Planctomycetia</taxon>
        <taxon>Planctomycetales</taxon>
        <taxon>Planctomycetaceae</taxon>
        <taxon>Gimesia</taxon>
    </lineage>
</organism>
<dbReference type="EMBL" id="CP036266">
    <property type="protein sequence ID" value="QDT22668.1"/>
    <property type="molecule type" value="Genomic_DNA"/>
</dbReference>
<name>A0A517PTI2_9PLAN</name>
<dbReference type="RefSeq" id="WP_145188901.1">
    <property type="nucleotide sequence ID" value="NZ_CP036266.1"/>
</dbReference>
<gene>
    <name evidence="1" type="ORF">HG66A1_44760</name>
</gene>
<dbReference type="Proteomes" id="UP000320421">
    <property type="component" value="Chromosome"/>
</dbReference>
<dbReference type="AlphaFoldDB" id="A0A517PTI2"/>
<proteinExistence type="predicted"/>
<reference evidence="1 2" key="1">
    <citation type="submission" date="2019-02" db="EMBL/GenBank/DDBJ databases">
        <title>Deep-cultivation of Planctomycetes and their phenomic and genomic characterization uncovers novel biology.</title>
        <authorList>
            <person name="Wiegand S."/>
            <person name="Jogler M."/>
            <person name="Boedeker C."/>
            <person name="Pinto D."/>
            <person name="Vollmers J."/>
            <person name="Rivas-Marin E."/>
            <person name="Kohn T."/>
            <person name="Peeters S.H."/>
            <person name="Heuer A."/>
            <person name="Rast P."/>
            <person name="Oberbeckmann S."/>
            <person name="Bunk B."/>
            <person name="Jeske O."/>
            <person name="Meyerdierks A."/>
            <person name="Storesund J.E."/>
            <person name="Kallscheuer N."/>
            <person name="Luecker S."/>
            <person name="Lage O.M."/>
            <person name="Pohl T."/>
            <person name="Merkel B.J."/>
            <person name="Hornburger P."/>
            <person name="Mueller R.-W."/>
            <person name="Bruemmer F."/>
            <person name="Labrenz M."/>
            <person name="Spormann A.M."/>
            <person name="Op den Camp H."/>
            <person name="Overmann J."/>
            <person name="Amann R."/>
            <person name="Jetten M.S.M."/>
            <person name="Mascher T."/>
            <person name="Medema M.H."/>
            <person name="Devos D.P."/>
            <person name="Kaster A.-K."/>
            <person name="Ovreas L."/>
            <person name="Rohde M."/>
            <person name="Galperin M.Y."/>
            <person name="Jogler C."/>
        </authorList>
    </citation>
    <scope>NUCLEOTIDE SEQUENCE [LARGE SCALE GENOMIC DNA]</scope>
    <source>
        <strain evidence="1 2">HG66A1</strain>
    </source>
</reference>
<evidence type="ECO:0000313" key="1">
    <source>
        <dbReference type="EMBL" id="QDT22668.1"/>
    </source>
</evidence>
<evidence type="ECO:0000313" key="2">
    <source>
        <dbReference type="Proteomes" id="UP000320421"/>
    </source>
</evidence>